<organism evidence="2 3">
    <name type="scientific">Paraburkholderia phenazinium</name>
    <dbReference type="NCBI Taxonomy" id="60549"/>
    <lineage>
        <taxon>Bacteria</taxon>
        <taxon>Pseudomonadati</taxon>
        <taxon>Pseudomonadota</taxon>
        <taxon>Betaproteobacteria</taxon>
        <taxon>Burkholderiales</taxon>
        <taxon>Burkholderiaceae</taxon>
        <taxon>Paraburkholderia</taxon>
    </lineage>
</organism>
<gene>
    <name evidence="2" type="ORF">SAMN05444168_2058</name>
</gene>
<feature type="transmembrane region" description="Helical" evidence="1">
    <location>
        <begin position="16"/>
        <end position="34"/>
    </location>
</feature>
<dbReference type="AlphaFoldDB" id="A0A1N6G2F8"/>
<dbReference type="Proteomes" id="UP000184693">
    <property type="component" value="Unassembled WGS sequence"/>
</dbReference>
<proteinExistence type="predicted"/>
<keyword evidence="1" id="KW-0812">Transmembrane</keyword>
<protein>
    <submittedName>
        <fullName evidence="2">Uncharacterized protein</fullName>
    </submittedName>
</protein>
<keyword evidence="1" id="KW-1133">Transmembrane helix</keyword>
<evidence type="ECO:0000313" key="3">
    <source>
        <dbReference type="Proteomes" id="UP000184693"/>
    </source>
</evidence>
<evidence type="ECO:0000313" key="2">
    <source>
        <dbReference type="EMBL" id="SIO01725.1"/>
    </source>
</evidence>
<name>A0A1N6G2F8_9BURK</name>
<dbReference type="EMBL" id="FSRM01000001">
    <property type="protein sequence ID" value="SIO01725.1"/>
    <property type="molecule type" value="Genomic_DNA"/>
</dbReference>
<reference evidence="2 3" key="1">
    <citation type="submission" date="2016-11" db="EMBL/GenBank/DDBJ databases">
        <authorList>
            <person name="Jaros S."/>
            <person name="Januszkiewicz K."/>
            <person name="Wedrychowicz H."/>
        </authorList>
    </citation>
    <scope>NUCLEOTIDE SEQUENCE [LARGE SCALE GENOMIC DNA]</scope>
    <source>
        <strain evidence="2 3">GAS86</strain>
    </source>
</reference>
<accession>A0A1N6G2F8</accession>
<sequence>MPQSEENDIMKKTISMYWPLAVFVPFAAAAYMYVSSESASPVSQSPLGASQLTAELARTVSYGLVGDDSAAPVKPMRAVTSVQASEAS</sequence>
<evidence type="ECO:0000256" key="1">
    <source>
        <dbReference type="SAM" id="Phobius"/>
    </source>
</evidence>
<keyword evidence="1" id="KW-0472">Membrane</keyword>